<proteinExistence type="predicted"/>
<dbReference type="Proteomes" id="UP001175353">
    <property type="component" value="Unassembled WGS sequence"/>
</dbReference>
<sequence>MNWRSLATTQKQQLAESTTTIDSLNQRLSTFSQQVVDLQFQLAVQGETTLRRNSDSDANERLSKVRLEYDILKAEHDQLLTRAEAAEAGIETAARICTQKDTELRQLFSTSQAQLSATNALEQALAQADFETNEARTAADRLREQLAVARRDLASRQWRERCPDGDQDDEEVAPPGRKLGQKRKRVQFAPSPPAGEPQQLPTSLSPTTTHPSAPTAAAAKPILRRPTDRSHAAGATASTPRPISKARPARNRSLESRNDIGEEELQGLSIQDSQSSTGKRSRSHKSLAEEGYDEDDGPPPFEFNAVTSWNADGSVGGGYPNEDLYKGVGELWEKIELVRDFWEQRAGKYWQDDFTKKGRKACLPQWVTKKLCGGKDMEFPGSARLAGGQTLWRADSKGKAACQDCVANGWPCFTWFDGNGGELLLLPLHEHDRRLRVEVEFEIRYWVNA</sequence>
<reference evidence="2" key="1">
    <citation type="submission" date="2021-12" db="EMBL/GenBank/DDBJ databases">
        <title>Black yeast isolated from Biological Soil Crust.</title>
        <authorList>
            <person name="Kurbessoian T."/>
        </authorList>
    </citation>
    <scope>NUCLEOTIDE SEQUENCE</scope>
    <source>
        <strain evidence="2">CCFEE 5208</strain>
    </source>
</reference>
<reference evidence="3" key="2">
    <citation type="submission" date="2023-06" db="EMBL/GenBank/DDBJ databases">
        <title>Black Yeasts Isolated from many extreme environments.</title>
        <authorList>
            <person name="Coleine C."/>
            <person name="Stajich J.E."/>
            <person name="Selbmann L."/>
        </authorList>
    </citation>
    <scope>NUCLEOTIDE SEQUENCE</scope>
    <source>
        <strain evidence="3">CCFEE 5200</strain>
    </source>
</reference>
<comment type="caution">
    <text evidence="3">The sequence shown here is derived from an EMBL/GenBank/DDBJ whole genome shotgun (WGS) entry which is preliminary data.</text>
</comment>
<dbReference type="EMBL" id="JASUXU010000090">
    <property type="protein sequence ID" value="KAK0308157.1"/>
    <property type="molecule type" value="Genomic_DNA"/>
</dbReference>
<feature type="compositionally biased region" description="Polar residues" evidence="1">
    <location>
        <begin position="268"/>
        <end position="278"/>
    </location>
</feature>
<evidence type="ECO:0000313" key="4">
    <source>
        <dbReference type="Proteomes" id="UP001175353"/>
    </source>
</evidence>
<evidence type="ECO:0000313" key="3">
    <source>
        <dbReference type="EMBL" id="KAK0964276.1"/>
    </source>
</evidence>
<gene>
    <name evidence="2" type="ORF">LTR82_015731</name>
    <name evidence="3" type="ORF">LTR91_018554</name>
</gene>
<dbReference type="AlphaFoldDB" id="A0AAN6K2W7"/>
<protein>
    <submittedName>
        <fullName evidence="3">Uncharacterized protein</fullName>
    </submittedName>
</protein>
<keyword evidence="4" id="KW-1185">Reference proteome</keyword>
<evidence type="ECO:0000313" key="2">
    <source>
        <dbReference type="EMBL" id="KAK0308157.1"/>
    </source>
</evidence>
<evidence type="ECO:0000256" key="1">
    <source>
        <dbReference type="SAM" id="MobiDB-lite"/>
    </source>
</evidence>
<name>A0AAN6K2W7_9PEZI</name>
<accession>A0AAN6K2W7</accession>
<dbReference type="EMBL" id="JAUJLE010000262">
    <property type="protein sequence ID" value="KAK0964276.1"/>
    <property type="molecule type" value="Genomic_DNA"/>
</dbReference>
<dbReference type="Proteomes" id="UP001168146">
    <property type="component" value="Unassembled WGS sequence"/>
</dbReference>
<feature type="compositionally biased region" description="Low complexity" evidence="1">
    <location>
        <begin position="197"/>
        <end position="219"/>
    </location>
</feature>
<organism evidence="3 4">
    <name type="scientific">Friedmanniomyces endolithicus</name>
    <dbReference type="NCBI Taxonomy" id="329885"/>
    <lineage>
        <taxon>Eukaryota</taxon>
        <taxon>Fungi</taxon>
        <taxon>Dikarya</taxon>
        <taxon>Ascomycota</taxon>
        <taxon>Pezizomycotina</taxon>
        <taxon>Dothideomycetes</taxon>
        <taxon>Dothideomycetidae</taxon>
        <taxon>Mycosphaerellales</taxon>
        <taxon>Teratosphaeriaceae</taxon>
        <taxon>Friedmanniomyces</taxon>
    </lineage>
</organism>
<feature type="region of interest" description="Disordered" evidence="1">
    <location>
        <begin position="158"/>
        <end position="303"/>
    </location>
</feature>